<comment type="catalytic activity">
    <reaction evidence="10 11">
        <text>tRNA(Arg) + L-arginine + ATP = L-arginyl-tRNA(Arg) + AMP + diphosphate</text>
        <dbReference type="Rhea" id="RHEA:20301"/>
        <dbReference type="Rhea" id="RHEA-COMP:9658"/>
        <dbReference type="Rhea" id="RHEA-COMP:9673"/>
        <dbReference type="ChEBI" id="CHEBI:30616"/>
        <dbReference type="ChEBI" id="CHEBI:32682"/>
        <dbReference type="ChEBI" id="CHEBI:33019"/>
        <dbReference type="ChEBI" id="CHEBI:78442"/>
        <dbReference type="ChEBI" id="CHEBI:78513"/>
        <dbReference type="ChEBI" id="CHEBI:456215"/>
        <dbReference type="EC" id="6.1.1.19"/>
    </reaction>
</comment>
<evidence type="ECO:0000256" key="1">
    <source>
        <dbReference type="ARBA" id="ARBA00004496"/>
    </source>
</evidence>
<dbReference type="FunFam" id="3.40.50.620:FF:000062">
    <property type="entry name" value="Arginine--tRNA ligase"/>
    <property type="match status" value="1"/>
</dbReference>
<dbReference type="RefSeq" id="WP_134169042.1">
    <property type="nucleotide sequence ID" value="NZ_SODD01000011.1"/>
</dbReference>
<dbReference type="EC" id="6.1.1.19" evidence="11"/>
<accession>A0A4R7ZSN3</accession>
<dbReference type="PROSITE" id="PS00178">
    <property type="entry name" value="AA_TRNA_LIGASE_I"/>
    <property type="match status" value="1"/>
</dbReference>
<keyword evidence="5 11" id="KW-0436">Ligase</keyword>
<dbReference type="Gene3D" id="3.40.50.620">
    <property type="entry name" value="HUPs"/>
    <property type="match status" value="1"/>
</dbReference>
<dbReference type="CDD" id="cd00671">
    <property type="entry name" value="ArgRS_core"/>
    <property type="match status" value="1"/>
</dbReference>
<evidence type="ECO:0000256" key="12">
    <source>
        <dbReference type="RuleBase" id="RU363038"/>
    </source>
</evidence>
<comment type="subunit">
    <text evidence="3 11">Monomer.</text>
</comment>
<dbReference type="GO" id="GO:0005524">
    <property type="term" value="F:ATP binding"/>
    <property type="evidence" value="ECO:0007669"/>
    <property type="project" value="UniProtKB-UniRule"/>
</dbReference>
<keyword evidence="17" id="KW-1185">Reference proteome</keyword>
<evidence type="ECO:0000256" key="2">
    <source>
        <dbReference type="ARBA" id="ARBA00005594"/>
    </source>
</evidence>
<dbReference type="InterPro" id="IPR001412">
    <property type="entry name" value="aa-tRNA-synth_I_CS"/>
</dbReference>
<dbReference type="GO" id="GO:0004814">
    <property type="term" value="F:arginine-tRNA ligase activity"/>
    <property type="evidence" value="ECO:0007669"/>
    <property type="project" value="UniProtKB-UniRule"/>
</dbReference>
<dbReference type="GO" id="GO:0006420">
    <property type="term" value="P:arginyl-tRNA aminoacylation"/>
    <property type="evidence" value="ECO:0007669"/>
    <property type="project" value="UniProtKB-UniRule"/>
</dbReference>
<organism evidence="16 17">
    <name type="scientific">Breznakia blatticola</name>
    <dbReference type="NCBI Taxonomy" id="1754012"/>
    <lineage>
        <taxon>Bacteria</taxon>
        <taxon>Bacillati</taxon>
        <taxon>Bacillota</taxon>
        <taxon>Erysipelotrichia</taxon>
        <taxon>Erysipelotrichales</taxon>
        <taxon>Erysipelotrichaceae</taxon>
        <taxon>Breznakia</taxon>
    </lineage>
</organism>
<evidence type="ECO:0000313" key="16">
    <source>
        <dbReference type="EMBL" id="TDW20645.1"/>
    </source>
</evidence>
<evidence type="ECO:0000256" key="3">
    <source>
        <dbReference type="ARBA" id="ARBA00011245"/>
    </source>
</evidence>
<comment type="caution">
    <text evidence="16">The sequence shown here is derived from an EMBL/GenBank/DDBJ whole genome shotgun (WGS) entry which is preliminary data.</text>
</comment>
<evidence type="ECO:0000256" key="9">
    <source>
        <dbReference type="ARBA" id="ARBA00023146"/>
    </source>
</evidence>
<dbReference type="PANTHER" id="PTHR11956:SF5">
    <property type="entry name" value="ARGININE--TRNA LIGASE, CYTOPLASMIC"/>
    <property type="match status" value="1"/>
</dbReference>
<protein>
    <recommendedName>
        <fullName evidence="11">Arginine--tRNA ligase</fullName>
        <ecNumber evidence="11">6.1.1.19</ecNumber>
    </recommendedName>
    <alternativeName>
        <fullName evidence="11">Arginyl-tRNA synthetase</fullName>
        <shortName evidence="11">ArgRS</shortName>
    </alternativeName>
</protein>
<keyword evidence="6 11" id="KW-0547">Nucleotide-binding</keyword>
<dbReference type="OrthoDB" id="9805987at2"/>
<evidence type="ECO:0000313" key="17">
    <source>
        <dbReference type="Proteomes" id="UP000294743"/>
    </source>
</evidence>
<dbReference type="InterPro" id="IPR001278">
    <property type="entry name" value="Arg-tRNA-ligase"/>
</dbReference>
<keyword evidence="4 11" id="KW-0963">Cytoplasm</keyword>
<comment type="subcellular location">
    <subcellularLocation>
        <location evidence="1 11">Cytoplasm</location>
    </subcellularLocation>
</comment>
<feature type="coiled-coil region" evidence="13">
    <location>
        <begin position="231"/>
        <end position="258"/>
    </location>
</feature>
<reference evidence="16 17" key="1">
    <citation type="submission" date="2019-03" db="EMBL/GenBank/DDBJ databases">
        <title>Genomic Encyclopedia of Type Strains, Phase IV (KMG-IV): sequencing the most valuable type-strain genomes for metagenomic binning, comparative biology and taxonomic classification.</title>
        <authorList>
            <person name="Goeker M."/>
        </authorList>
    </citation>
    <scope>NUCLEOTIDE SEQUENCE [LARGE SCALE GENOMIC DNA]</scope>
    <source>
        <strain evidence="16 17">DSM 28867</strain>
    </source>
</reference>
<dbReference type="Gene3D" id="1.10.730.10">
    <property type="entry name" value="Isoleucyl-tRNA Synthetase, Domain 1"/>
    <property type="match status" value="1"/>
</dbReference>
<dbReference type="NCBIfam" id="TIGR00456">
    <property type="entry name" value="argS"/>
    <property type="match status" value="1"/>
</dbReference>
<dbReference type="SMART" id="SM00836">
    <property type="entry name" value="DALR_1"/>
    <property type="match status" value="1"/>
</dbReference>
<evidence type="ECO:0000259" key="15">
    <source>
        <dbReference type="SMART" id="SM01016"/>
    </source>
</evidence>
<dbReference type="SUPFAM" id="SSF55190">
    <property type="entry name" value="Arginyl-tRNA synthetase (ArgRS), N-terminal 'additional' domain"/>
    <property type="match status" value="1"/>
</dbReference>
<proteinExistence type="inferred from homology"/>
<evidence type="ECO:0000256" key="4">
    <source>
        <dbReference type="ARBA" id="ARBA00022490"/>
    </source>
</evidence>
<name>A0A4R7ZSN3_9FIRM</name>
<dbReference type="InterPro" id="IPR008909">
    <property type="entry name" value="DALR_anticod-bd"/>
</dbReference>
<comment type="similarity">
    <text evidence="2 11 12">Belongs to the class-I aminoacyl-tRNA synthetase family.</text>
</comment>
<keyword evidence="13" id="KW-0175">Coiled coil</keyword>
<gene>
    <name evidence="11" type="primary">argS</name>
    <name evidence="16" type="ORF">EDD63_11158</name>
</gene>
<dbReference type="PANTHER" id="PTHR11956">
    <property type="entry name" value="ARGINYL-TRNA SYNTHETASE"/>
    <property type="match status" value="1"/>
</dbReference>
<evidence type="ECO:0000256" key="10">
    <source>
        <dbReference type="ARBA" id="ARBA00049339"/>
    </source>
</evidence>
<dbReference type="InterPro" id="IPR014729">
    <property type="entry name" value="Rossmann-like_a/b/a_fold"/>
</dbReference>
<keyword evidence="9 11" id="KW-0030">Aminoacyl-tRNA synthetase</keyword>
<dbReference type="Proteomes" id="UP000294743">
    <property type="component" value="Unassembled WGS sequence"/>
</dbReference>
<dbReference type="Pfam" id="PF05746">
    <property type="entry name" value="DALR_1"/>
    <property type="match status" value="1"/>
</dbReference>
<dbReference type="HAMAP" id="MF_00123">
    <property type="entry name" value="Arg_tRNA_synth"/>
    <property type="match status" value="1"/>
</dbReference>
<evidence type="ECO:0000256" key="11">
    <source>
        <dbReference type="HAMAP-Rule" id="MF_00123"/>
    </source>
</evidence>
<dbReference type="InterPro" id="IPR005148">
    <property type="entry name" value="Arg-tRNA-synth_N"/>
</dbReference>
<dbReference type="FunFam" id="1.10.730.10:FF:000008">
    <property type="entry name" value="Arginine--tRNA ligase"/>
    <property type="match status" value="1"/>
</dbReference>
<evidence type="ECO:0000256" key="8">
    <source>
        <dbReference type="ARBA" id="ARBA00022917"/>
    </source>
</evidence>
<dbReference type="EMBL" id="SODD01000011">
    <property type="protein sequence ID" value="TDW20645.1"/>
    <property type="molecule type" value="Genomic_DNA"/>
</dbReference>
<evidence type="ECO:0000256" key="5">
    <source>
        <dbReference type="ARBA" id="ARBA00022598"/>
    </source>
</evidence>
<dbReference type="InterPro" id="IPR009080">
    <property type="entry name" value="tRNAsynth_Ia_anticodon-bd"/>
</dbReference>
<dbReference type="SMART" id="SM01016">
    <property type="entry name" value="Arg_tRNA_synt_N"/>
    <property type="match status" value="1"/>
</dbReference>
<dbReference type="GO" id="GO:0005737">
    <property type="term" value="C:cytoplasm"/>
    <property type="evidence" value="ECO:0007669"/>
    <property type="project" value="UniProtKB-SubCell"/>
</dbReference>
<dbReference type="InterPro" id="IPR036695">
    <property type="entry name" value="Arg-tRNA-synth_N_sf"/>
</dbReference>
<sequence>MSTIDQQLKQSIAKAIQDAFQVDVAIEDIIIEIPKDKSHGDYATNTAMKFSKVIGNNPRAIAQTLVDTIDTEAANIASMEIAGPGFINFKMQSDSLTRVIRQVIELGDNYGYNDSGKNLKINCEYVSANPTGDLHLGHARGAAWGDATTRLLKMSGYDVTREFYVNDAGNQVDNLARSLYARYANSFGKQIELPEDGYHGPDVKEIAETIAKEYGDAYLEYSDDVHNFFKKEGIRLELEKLKRDLKNFRVEFDVFTSEQSIRDAGLVEKAVETLDTLGYVYEKDGAVWFETTKFGDDKDRVLRKNDGSFTYLVPDIAYHITKLDRGFEKMVDFLGADHHGYIPRLKASIEALGRDADTLEVDIIQMVRLVDNGEEVKMSKRLGNAITLRELCEDVGVDAARYFFVQRALDTHFDFDVNLAKKQTNENPVFYAQYAHARICSILRSSTIDETVDNYDLLTHEKELELLKYIHEFTNVVADAAKNRAPNKMCNYIQKLASLFHSFYGACKVIDNEHPQRSAQRLDLLRACQITLRNALWLIGVEAPEKM</sequence>
<dbReference type="AlphaFoldDB" id="A0A4R7ZSN3"/>
<dbReference type="PRINTS" id="PR01038">
    <property type="entry name" value="TRNASYNTHARG"/>
</dbReference>
<feature type="domain" description="Arginyl tRNA synthetase N-terminal" evidence="15">
    <location>
        <begin position="6"/>
        <end position="91"/>
    </location>
</feature>
<evidence type="ECO:0000259" key="14">
    <source>
        <dbReference type="SMART" id="SM00836"/>
    </source>
</evidence>
<dbReference type="Gene3D" id="3.30.1360.70">
    <property type="entry name" value="Arginyl tRNA synthetase N-terminal domain"/>
    <property type="match status" value="1"/>
</dbReference>
<dbReference type="SUPFAM" id="SSF52374">
    <property type="entry name" value="Nucleotidylyl transferase"/>
    <property type="match status" value="1"/>
</dbReference>
<dbReference type="InterPro" id="IPR035684">
    <property type="entry name" value="ArgRS_core"/>
</dbReference>
<dbReference type="FunFam" id="3.30.1360.70:FF:000003">
    <property type="entry name" value="Arginine--tRNA ligase"/>
    <property type="match status" value="1"/>
</dbReference>
<evidence type="ECO:0000256" key="7">
    <source>
        <dbReference type="ARBA" id="ARBA00022840"/>
    </source>
</evidence>
<evidence type="ECO:0000256" key="13">
    <source>
        <dbReference type="SAM" id="Coils"/>
    </source>
</evidence>
<evidence type="ECO:0000256" key="6">
    <source>
        <dbReference type="ARBA" id="ARBA00022741"/>
    </source>
</evidence>
<feature type="short sequence motif" description="'HIGH' region" evidence="11">
    <location>
        <begin position="128"/>
        <end position="138"/>
    </location>
</feature>
<keyword evidence="8 11" id="KW-0648">Protein biosynthesis</keyword>
<feature type="domain" description="DALR anticodon binding" evidence="14">
    <location>
        <begin position="432"/>
        <end position="547"/>
    </location>
</feature>
<dbReference type="SUPFAM" id="SSF47323">
    <property type="entry name" value="Anticodon-binding domain of a subclass of class I aminoacyl-tRNA synthetases"/>
    <property type="match status" value="1"/>
</dbReference>
<dbReference type="Pfam" id="PF00750">
    <property type="entry name" value="tRNA-synt_1d"/>
    <property type="match status" value="1"/>
</dbReference>
<dbReference type="Pfam" id="PF03485">
    <property type="entry name" value="Arg_tRNA_synt_N"/>
    <property type="match status" value="1"/>
</dbReference>
<keyword evidence="7 11" id="KW-0067">ATP-binding</keyword>